<keyword evidence="3 8" id="KW-0547">Nucleotide-binding</keyword>
<dbReference type="GO" id="GO:0000049">
    <property type="term" value="F:tRNA binding"/>
    <property type="evidence" value="ECO:0007669"/>
    <property type="project" value="InterPro"/>
</dbReference>
<comment type="catalytic activity">
    <reaction evidence="8">
        <text>tRNA(Glu) + L-glutamate + ATP = L-glutamyl-tRNA(Glu) + AMP + diphosphate</text>
        <dbReference type="Rhea" id="RHEA:23540"/>
        <dbReference type="Rhea" id="RHEA-COMP:9663"/>
        <dbReference type="Rhea" id="RHEA-COMP:9680"/>
        <dbReference type="ChEBI" id="CHEBI:29985"/>
        <dbReference type="ChEBI" id="CHEBI:30616"/>
        <dbReference type="ChEBI" id="CHEBI:33019"/>
        <dbReference type="ChEBI" id="CHEBI:78442"/>
        <dbReference type="ChEBI" id="CHEBI:78520"/>
        <dbReference type="ChEBI" id="CHEBI:456215"/>
        <dbReference type="EC" id="6.1.1.17"/>
    </reaction>
</comment>
<reference evidence="11" key="1">
    <citation type="submission" date="2020-02" db="EMBL/GenBank/DDBJ databases">
        <authorList>
            <person name="Meier V. D."/>
        </authorList>
    </citation>
    <scope>NUCLEOTIDE SEQUENCE</scope>
    <source>
        <strain evidence="11">AVDCRST_MAG03</strain>
    </source>
</reference>
<evidence type="ECO:0000259" key="9">
    <source>
        <dbReference type="Pfam" id="PF00749"/>
    </source>
</evidence>
<keyword evidence="8" id="KW-0963">Cytoplasm</keyword>
<organism evidence="11">
    <name type="scientific">uncultured Rubrobacteraceae bacterium</name>
    <dbReference type="NCBI Taxonomy" id="349277"/>
    <lineage>
        <taxon>Bacteria</taxon>
        <taxon>Bacillati</taxon>
        <taxon>Actinomycetota</taxon>
        <taxon>Rubrobacteria</taxon>
        <taxon>Rubrobacterales</taxon>
        <taxon>Rubrobacteraceae</taxon>
        <taxon>environmental samples</taxon>
    </lineage>
</organism>
<dbReference type="PROSITE" id="PS00178">
    <property type="entry name" value="AA_TRNA_LIGASE_I"/>
    <property type="match status" value="1"/>
</dbReference>
<dbReference type="InterPro" id="IPR049940">
    <property type="entry name" value="GluQ/Sye"/>
</dbReference>
<feature type="domain" description="Glutamyl/glutaminyl-tRNA synthetase class Ib catalytic" evidence="9">
    <location>
        <begin position="101"/>
        <end position="270"/>
    </location>
</feature>
<dbReference type="GO" id="GO:0008270">
    <property type="term" value="F:zinc ion binding"/>
    <property type="evidence" value="ECO:0007669"/>
    <property type="project" value="InterPro"/>
</dbReference>
<evidence type="ECO:0000256" key="4">
    <source>
        <dbReference type="ARBA" id="ARBA00022833"/>
    </source>
</evidence>
<dbReference type="SUPFAM" id="SSF52374">
    <property type="entry name" value="Nucleotidylyl transferase"/>
    <property type="match status" value="1"/>
</dbReference>
<dbReference type="SUPFAM" id="SSF48163">
    <property type="entry name" value="An anticodon-binding domain of class I aminoacyl-tRNA synthetases"/>
    <property type="match status" value="1"/>
</dbReference>
<protein>
    <recommendedName>
        <fullName evidence="8">Glutamate--tRNA ligase</fullName>
        <ecNumber evidence="8">6.1.1.17</ecNumber>
    </recommendedName>
    <alternativeName>
        <fullName evidence="8">Glutamyl-tRNA synthetase</fullName>
        <shortName evidence="8">GluRS</shortName>
    </alternativeName>
</protein>
<keyword evidence="6 8" id="KW-0648">Protein biosynthesis</keyword>
<proteinExistence type="inferred from homology"/>
<dbReference type="Pfam" id="PF19269">
    <property type="entry name" value="Anticodon_2"/>
    <property type="match status" value="1"/>
</dbReference>
<accession>A0A6J4P8W9</accession>
<feature type="short sequence motif" description="'HIGH' region" evidence="8">
    <location>
        <begin position="10"/>
        <end position="20"/>
    </location>
</feature>
<evidence type="ECO:0000259" key="10">
    <source>
        <dbReference type="Pfam" id="PF19269"/>
    </source>
</evidence>
<comment type="similarity">
    <text evidence="8">Belongs to the class-I aminoacyl-tRNA synthetase family. Glutamate--tRNA ligase type 1 subfamily.</text>
</comment>
<dbReference type="InterPro" id="IPR004527">
    <property type="entry name" value="Glu-tRNA-ligase_bac/mito"/>
</dbReference>
<comment type="subunit">
    <text evidence="8">Monomer.</text>
</comment>
<evidence type="ECO:0000256" key="6">
    <source>
        <dbReference type="ARBA" id="ARBA00022917"/>
    </source>
</evidence>
<comment type="caution">
    <text evidence="8">Lacks conserved residue(s) required for the propagation of feature annotation.</text>
</comment>
<sequence>MTEVRVRFAPSPTGMLHLGGARTALFNYLFARHHGGTLLLRIEDTDRARSTREFEAAQLEDLAWLGLAFDEGPYRQSGRGEHYEGAIGRLTEAGMTYEGEDEEGRRALFFRPPIRGGTFRDELRGEVSFSRIGDFVIRKSDGTPSYNFAAVVDDSDMGITHVIRGEEHLPNTGRQALLYRALGLTVPQFVHLGVILGPDGKKLSKRHGDASVADYRRDGYLPEALVNHLALLGWTHPAGREEFADLDELVREWDPSRLGASPAAFDPERLLYFDARHIRRLTDDELRRRVGPFLDGPLPEGREAAALEVIREEARTLSDAPRLLREVTHPVDPRAFLEELPEASAEVLHHIASSLDGRELPDVEAARGFVGELRAWARERGIKARDLLHPLRLALTGQNSGPEIGLVLAVLGPGEARARIERVREARLGS</sequence>
<dbReference type="Gene3D" id="3.40.50.620">
    <property type="entry name" value="HUPs"/>
    <property type="match status" value="2"/>
</dbReference>
<dbReference type="GO" id="GO:0006424">
    <property type="term" value="P:glutamyl-tRNA aminoacylation"/>
    <property type="evidence" value="ECO:0007669"/>
    <property type="project" value="UniProtKB-UniRule"/>
</dbReference>
<dbReference type="InterPro" id="IPR045462">
    <property type="entry name" value="aa-tRNA-synth_I_cd-bd"/>
</dbReference>
<dbReference type="InterPro" id="IPR020058">
    <property type="entry name" value="Glu/Gln-tRNA-synth_Ib_cat-dom"/>
</dbReference>
<feature type="short sequence motif" description="'KMSKS' region" evidence="8">
    <location>
        <begin position="202"/>
        <end position="206"/>
    </location>
</feature>
<gene>
    <name evidence="8" type="primary">gltX</name>
    <name evidence="11" type="ORF">AVDCRST_MAG03-1389</name>
</gene>
<comment type="function">
    <text evidence="8">Catalyzes the attachment of glutamate to tRNA(Glu) in a two-step reaction: glutamate is first activated by ATP to form Glu-AMP and then transferred to the acceptor end of tRNA(Glu).</text>
</comment>
<evidence type="ECO:0000256" key="8">
    <source>
        <dbReference type="HAMAP-Rule" id="MF_00022"/>
    </source>
</evidence>
<dbReference type="InterPro" id="IPR000924">
    <property type="entry name" value="Glu/Gln-tRNA-synth"/>
</dbReference>
<evidence type="ECO:0000256" key="7">
    <source>
        <dbReference type="ARBA" id="ARBA00023146"/>
    </source>
</evidence>
<keyword evidence="2" id="KW-0479">Metal-binding</keyword>
<dbReference type="CDD" id="cd00808">
    <property type="entry name" value="GluRS_core"/>
    <property type="match status" value="1"/>
</dbReference>
<feature type="domain" description="Aminoacyl-tRNA synthetase class I anticodon-binding" evidence="10">
    <location>
        <begin position="302"/>
        <end position="423"/>
    </location>
</feature>
<dbReference type="InterPro" id="IPR014729">
    <property type="entry name" value="Rossmann-like_a/b/a_fold"/>
</dbReference>
<dbReference type="PANTHER" id="PTHR43311">
    <property type="entry name" value="GLUTAMATE--TRNA LIGASE"/>
    <property type="match status" value="1"/>
</dbReference>
<feature type="binding site" evidence="8">
    <location>
        <position position="205"/>
    </location>
    <ligand>
        <name>ATP</name>
        <dbReference type="ChEBI" id="CHEBI:30616"/>
    </ligand>
</feature>
<comment type="subcellular location">
    <subcellularLocation>
        <location evidence="8">Cytoplasm</location>
    </subcellularLocation>
</comment>
<evidence type="ECO:0000256" key="1">
    <source>
        <dbReference type="ARBA" id="ARBA00022598"/>
    </source>
</evidence>
<evidence type="ECO:0000256" key="2">
    <source>
        <dbReference type="ARBA" id="ARBA00022723"/>
    </source>
</evidence>
<dbReference type="EC" id="6.1.1.17" evidence="8"/>
<dbReference type="GO" id="GO:0004818">
    <property type="term" value="F:glutamate-tRNA ligase activity"/>
    <property type="evidence" value="ECO:0007669"/>
    <property type="project" value="UniProtKB-UniRule"/>
</dbReference>
<dbReference type="EMBL" id="CADCUT010000079">
    <property type="protein sequence ID" value="CAA9403643.1"/>
    <property type="molecule type" value="Genomic_DNA"/>
</dbReference>
<keyword evidence="4" id="KW-0862">Zinc</keyword>
<keyword evidence="1 8" id="KW-0436">Ligase</keyword>
<dbReference type="PANTHER" id="PTHR43311:SF1">
    <property type="entry name" value="GLUTAMYL-Q TRNA(ASP) SYNTHETASE"/>
    <property type="match status" value="1"/>
</dbReference>
<name>A0A6J4P8W9_9ACTN</name>
<dbReference type="AlphaFoldDB" id="A0A6J4P8W9"/>
<dbReference type="GO" id="GO:0005524">
    <property type="term" value="F:ATP binding"/>
    <property type="evidence" value="ECO:0007669"/>
    <property type="project" value="UniProtKB-UniRule"/>
</dbReference>
<keyword evidence="7 8" id="KW-0030">Aminoacyl-tRNA synthetase</keyword>
<dbReference type="Gene3D" id="1.10.10.350">
    <property type="match status" value="1"/>
</dbReference>
<evidence type="ECO:0000256" key="3">
    <source>
        <dbReference type="ARBA" id="ARBA00022741"/>
    </source>
</evidence>
<dbReference type="InterPro" id="IPR008925">
    <property type="entry name" value="aa_tRNA-synth_I_cd-bd_sf"/>
</dbReference>
<dbReference type="Pfam" id="PF00749">
    <property type="entry name" value="tRNA-synt_1c"/>
    <property type="match status" value="1"/>
</dbReference>
<dbReference type="GO" id="GO:0005829">
    <property type="term" value="C:cytosol"/>
    <property type="evidence" value="ECO:0007669"/>
    <property type="project" value="TreeGrafter"/>
</dbReference>
<dbReference type="HAMAP" id="MF_00022">
    <property type="entry name" value="Glu_tRNA_synth_type1"/>
    <property type="match status" value="1"/>
</dbReference>
<evidence type="ECO:0000313" key="11">
    <source>
        <dbReference type="EMBL" id="CAA9403643.1"/>
    </source>
</evidence>
<dbReference type="PRINTS" id="PR00987">
    <property type="entry name" value="TRNASYNTHGLU"/>
</dbReference>
<evidence type="ECO:0000256" key="5">
    <source>
        <dbReference type="ARBA" id="ARBA00022840"/>
    </source>
</evidence>
<dbReference type="InterPro" id="IPR001412">
    <property type="entry name" value="aa-tRNA-synth_I_CS"/>
</dbReference>
<dbReference type="InterPro" id="IPR020751">
    <property type="entry name" value="aa-tRNA-synth_I_codon-bd_sub2"/>
</dbReference>
<keyword evidence="5 8" id="KW-0067">ATP-binding</keyword>
<dbReference type="InterPro" id="IPR033910">
    <property type="entry name" value="GluRS_core"/>
</dbReference>